<evidence type="ECO:0000256" key="2">
    <source>
        <dbReference type="ARBA" id="ARBA00004651"/>
    </source>
</evidence>
<accession>A0A1Y5I508</accession>
<dbReference type="PANTHER" id="PTHR44936:SF10">
    <property type="entry name" value="SENSOR PROTEIN RSTB"/>
    <property type="match status" value="1"/>
</dbReference>
<evidence type="ECO:0000256" key="5">
    <source>
        <dbReference type="ARBA" id="ARBA00022553"/>
    </source>
</evidence>
<evidence type="ECO:0000313" key="11">
    <source>
        <dbReference type="EMBL" id="OUS44598.1"/>
    </source>
</evidence>
<evidence type="ECO:0000259" key="10">
    <source>
        <dbReference type="PROSITE" id="PS50109"/>
    </source>
</evidence>
<dbReference type="InterPro" id="IPR050980">
    <property type="entry name" value="2C_sensor_his_kinase"/>
</dbReference>
<evidence type="ECO:0000256" key="9">
    <source>
        <dbReference type="ARBA" id="ARBA00022840"/>
    </source>
</evidence>
<keyword evidence="8 11" id="KW-0418">Kinase</keyword>
<evidence type="ECO:0000256" key="4">
    <source>
        <dbReference type="ARBA" id="ARBA00022475"/>
    </source>
</evidence>
<dbReference type="InterPro" id="IPR005467">
    <property type="entry name" value="His_kinase_dom"/>
</dbReference>
<evidence type="ECO:0000256" key="1">
    <source>
        <dbReference type="ARBA" id="ARBA00000085"/>
    </source>
</evidence>
<dbReference type="InterPro" id="IPR036890">
    <property type="entry name" value="HATPase_C_sf"/>
</dbReference>
<keyword evidence="9" id="KW-0067">ATP-binding</keyword>
<proteinExistence type="predicted"/>
<keyword evidence="5" id="KW-0597">Phosphoprotein</keyword>
<sequence>MGRRLETTVAGQRQLLAAIGHDLRTPITSLKLKVEMLSDASERERMSRALAELERITEAALAAATAGQSDEPFQPLDMYSLVDSLIEDLRDLGLSVSFNEIDVRPIVMGRSDELTRALRNLIENAVRYGDMAHVCLSEQAGKAIVTIQDTGPGIPEDALERVFEPLVRLEQSRNRETGGHGLGLHIAKNLIEAHSGHIDLSNPPTGGCS</sequence>
<dbReference type="SMART" id="SM00388">
    <property type="entry name" value="HisKA"/>
    <property type="match status" value="1"/>
</dbReference>
<dbReference type="EC" id="2.7.13.3" evidence="3"/>
<dbReference type="SUPFAM" id="SSF47384">
    <property type="entry name" value="Homodimeric domain of signal transducing histidine kinase"/>
    <property type="match status" value="1"/>
</dbReference>
<keyword evidence="6" id="KW-0808">Transferase</keyword>
<dbReference type="Pfam" id="PF00512">
    <property type="entry name" value="HisKA"/>
    <property type="match status" value="1"/>
</dbReference>
<evidence type="ECO:0000256" key="6">
    <source>
        <dbReference type="ARBA" id="ARBA00022679"/>
    </source>
</evidence>
<dbReference type="GO" id="GO:0005886">
    <property type="term" value="C:plasma membrane"/>
    <property type="evidence" value="ECO:0007669"/>
    <property type="project" value="UniProtKB-SubCell"/>
</dbReference>
<evidence type="ECO:0000256" key="8">
    <source>
        <dbReference type="ARBA" id="ARBA00022777"/>
    </source>
</evidence>
<dbReference type="SUPFAM" id="SSF55874">
    <property type="entry name" value="ATPase domain of HSP90 chaperone/DNA topoisomerase II/histidine kinase"/>
    <property type="match status" value="1"/>
</dbReference>
<dbReference type="PROSITE" id="PS50109">
    <property type="entry name" value="HIS_KIN"/>
    <property type="match status" value="1"/>
</dbReference>
<organism evidence="11">
    <name type="scientific">Ostreococcus tauri</name>
    <name type="common">Marine green alga</name>
    <dbReference type="NCBI Taxonomy" id="70448"/>
    <lineage>
        <taxon>Eukaryota</taxon>
        <taxon>Viridiplantae</taxon>
        <taxon>Chlorophyta</taxon>
        <taxon>Mamiellophyceae</taxon>
        <taxon>Mamiellales</taxon>
        <taxon>Bathycoccaceae</taxon>
        <taxon>Ostreococcus</taxon>
    </lineage>
</organism>
<reference evidence="11" key="1">
    <citation type="submission" date="2017-04" db="EMBL/GenBank/DDBJ databases">
        <title>Population genomics of picophytoplankton unveils novel chromosome hypervariability.</title>
        <authorList>
            <consortium name="DOE Joint Genome Institute"/>
            <person name="Blanc-Mathieu R."/>
            <person name="Krasovec M."/>
            <person name="Hebrard M."/>
            <person name="Yau S."/>
            <person name="Desgranges E."/>
            <person name="Martin J."/>
            <person name="Schackwitz W."/>
            <person name="Kuo A."/>
            <person name="Salin G."/>
            <person name="Donnadieu C."/>
            <person name="Desdevises Y."/>
            <person name="Sanchez-Ferandin S."/>
            <person name="Moreau H."/>
            <person name="Rivals E."/>
            <person name="Grigoriev I.V."/>
            <person name="Grimsley N."/>
            <person name="Eyre-Walker A."/>
            <person name="Piganeau G."/>
        </authorList>
    </citation>
    <scope>NUCLEOTIDE SEQUENCE [LARGE SCALE GENOMIC DNA]</scope>
    <source>
        <strain evidence="11">RCC 1115</strain>
    </source>
</reference>
<dbReference type="AlphaFoldDB" id="A0A1Y5I508"/>
<dbReference type="GO" id="GO:0005524">
    <property type="term" value="F:ATP binding"/>
    <property type="evidence" value="ECO:0007669"/>
    <property type="project" value="UniProtKB-KW"/>
</dbReference>
<comment type="catalytic activity">
    <reaction evidence="1">
        <text>ATP + protein L-histidine = ADP + protein N-phospho-L-histidine.</text>
        <dbReference type="EC" id="2.7.13.3"/>
    </reaction>
</comment>
<protein>
    <recommendedName>
        <fullName evidence="3">histidine kinase</fullName>
        <ecNumber evidence="3">2.7.13.3</ecNumber>
    </recommendedName>
</protein>
<dbReference type="SMART" id="SM00387">
    <property type="entry name" value="HATPase_c"/>
    <property type="match status" value="1"/>
</dbReference>
<gene>
    <name evidence="11" type="ORF">BE221DRAFT_83526</name>
</gene>
<dbReference type="GO" id="GO:0000155">
    <property type="term" value="F:phosphorelay sensor kinase activity"/>
    <property type="evidence" value="ECO:0007669"/>
    <property type="project" value="InterPro"/>
</dbReference>
<dbReference type="Gene3D" id="1.10.287.130">
    <property type="match status" value="1"/>
</dbReference>
<dbReference type="CDD" id="cd00082">
    <property type="entry name" value="HisKA"/>
    <property type="match status" value="1"/>
</dbReference>
<feature type="domain" description="Histidine kinase" evidence="10">
    <location>
        <begin position="18"/>
        <end position="209"/>
    </location>
</feature>
<keyword evidence="4" id="KW-1003">Cell membrane</keyword>
<dbReference type="InterPro" id="IPR003661">
    <property type="entry name" value="HisK_dim/P_dom"/>
</dbReference>
<dbReference type="Gene3D" id="3.30.565.10">
    <property type="entry name" value="Histidine kinase-like ATPase, C-terminal domain"/>
    <property type="match status" value="1"/>
</dbReference>
<dbReference type="EMBL" id="KZ155812">
    <property type="protein sequence ID" value="OUS44598.1"/>
    <property type="molecule type" value="Genomic_DNA"/>
</dbReference>
<dbReference type="Pfam" id="PF02518">
    <property type="entry name" value="HATPase_c"/>
    <property type="match status" value="1"/>
</dbReference>
<keyword evidence="4" id="KW-0472">Membrane</keyword>
<evidence type="ECO:0000256" key="7">
    <source>
        <dbReference type="ARBA" id="ARBA00022741"/>
    </source>
</evidence>
<dbReference type="Proteomes" id="UP000195557">
    <property type="component" value="Unassembled WGS sequence"/>
</dbReference>
<evidence type="ECO:0000256" key="3">
    <source>
        <dbReference type="ARBA" id="ARBA00012438"/>
    </source>
</evidence>
<dbReference type="InterPro" id="IPR004358">
    <property type="entry name" value="Sig_transdc_His_kin-like_C"/>
</dbReference>
<comment type="subcellular location">
    <subcellularLocation>
        <location evidence="2">Cell membrane</location>
        <topology evidence="2">Multi-pass membrane protein</topology>
    </subcellularLocation>
</comment>
<keyword evidence="7" id="KW-0547">Nucleotide-binding</keyword>
<dbReference type="InterPro" id="IPR036097">
    <property type="entry name" value="HisK_dim/P_sf"/>
</dbReference>
<dbReference type="InterPro" id="IPR003594">
    <property type="entry name" value="HATPase_dom"/>
</dbReference>
<dbReference type="PRINTS" id="PR00344">
    <property type="entry name" value="BCTRLSENSOR"/>
</dbReference>
<name>A0A1Y5I508_OSTTA</name>
<dbReference type="PANTHER" id="PTHR44936">
    <property type="entry name" value="SENSOR PROTEIN CREC"/>
    <property type="match status" value="1"/>
</dbReference>